<organism evidence="1 2">
    <name type="scientific">Chionoecetes opilio</name>
    <name type="common">Atlantic snow crab</name>
    <name type="synonym">Cancer opilio</name>
    <dbReference type="NCBI Taxonomy" id="41210"/>
    <lineage>
        <taxon>Eukaryota</taxon>
        <taxon>Metazoa</taxon>
        <taxon>Ecdysozoa</taxon>
        <taxon>Arthropoda</taxon>
        <taxon>Crustacea</taxon>
        <taxon>Multicrustacea</taxon>
        <taxon>Malacostraca</taxon>
        <taxon>Eumalacostraca</taxon>
        <taxon>Eucarida</taxon>
        <taxon>Decapoda</taxon>
        <taxon>Pleocyemata</taxon>
        <taxon>Brachyura</taxon>
        <taxon>Eubrachyura</taxon>
        <taxon>Majoidea</taxon>
        <taxon>Majidae</taxon>
        <taxon>Chionoecetes</taxon>
    </lineage>
</organism>
<proteinExistence type="predicted"/>
<reference evidence="1" key="1">
    <citation type="submission" date="2020-07" db="EMBL/GenBank/DDBJ databases">
        <title>The High-quality genome of the commercially important snow crab, Chionoecetes opilio.</title>
        <authorList>
            <person name="Jeong J.-H."/>
            <person name="Ryu S."/>
        </authorList>
    </citation>
    <scope>NUCLEOTIDE SEQUENCE</scope>
    <source>
        <strain evidence="1">MADBK_172401_WGS</strain>
        <tissue evidence="1">Digestive gland</tissue>
    </source>
</reference>
<sequence length="202" mass="21483">MPSHLILIYTFLPDSHTCLPTVLNACLSPPGSAPSRRACPFVGVWTTGEGACAGDVTHLRAGCSALYALKFVHACATQTTKHSFVCHGHWAEGSSVFVVASTPDRPTHRLCLIATSLNNIKRPNSNSTSNSRTLQITAHAHSCPRRHVPRTTPLSFNLTAQGECAVAGSSSSSLVRWSPLLIQLSILAHLAPLASSLLRGAR</sequence>
<keyword evidence="2" id="KW-1185">Reference proteome</keyword>
<dbReference type="AlphaFoldDB" id="A0A8J4XNT9"/>
<dbReference type="OrthoDB" id="9979716at2759"/>
<evidence type="ECO:0000313" key="1">
    <source>
        <dbReference type="EMBL" id="KAG0711147.1"/>
    </source>
</evidence>
<dbReference type="EMBL" id="JACEEZ010023598">
    <property type="protein sequence ID" value="KAG0711147.1"/>
    <property type="molecule type" value="Genomic_DNA"/>
</dbReference>
<dbReference type="Proteomes" id="UP000770661">
    <property type="component" value="Unassembled WGS sequence"/>
</dbReference>
<evidence type="ECO:0000313" key="2">
    <source>
        <dbReference type="Proteomes" id="UP000770661"/>
    </source>
</evidence>
<accession>A0A8J4XNT9</accession>
<protein>
    <submittedName>
        <fullName evidence="1">Uncharacterized protein</fullName>
    </submittedName>
</protein>
<gene>
    <name evidence="1" type="ORF">GWK47_021311</name>
</gene>
<comment type="caution">
    <text evidence="1">The sequence shown here is derived from an EMBL/GenBank/DDBJ whole genome shotgun (WGS) entry which is preliminary data.</text>
</comment>
<name>A0A8J4XNT9_CHIOP</name>